<gene>
    <name evidence="1" type="ORF">IE4771_CH00612</name>
</gene>
<protein>
    <submittedName>
        <fullName evidence="1">Uncharacterized protein</fullName>
    </submittedName>
</protein>
<dbReference type="HOGENOM" id="CLU_213927_0_0_5"/>
<dbReference type="KEGG" id="rei:IE4771_CH00612"/>
<dbReference type="Proteomes" id="UP000027180">
    <property type="component" value="Chromosome"/>
</dbReference>
<dbReference type="EMBL" id="CP006986">
    <property type="protein sequence ID" value="AIC25770.1"/>
    <property type="molecule type" value="Genomic_DNA"/>
</dbReference>
<evidence type="ECO:0000313" key="1">
    <source>
        <dbReference type="EMBL" id="AIC25770.1"/>
    </source>
</evidence>
<dbReference type="AlphaFoldDB" id="A0A060I1I4"/>
<organism evidence="1 2">
    <name type="scientific">Rhizobium etli bv. mimosae str. IE4771</name>
    <dbReference type="NCBI Taxonomy" id="1432050"/>
    <lineage>
        <taxon>Bacteria</taxon>
        <taxon>Pseudomonadati</taxon>
        <taxon>Pseudomonadota</taxon>
        <taxon>Alphaproteobacteria</taxon>
        <taxon>Hyphomicrobiales</taxon>
        <taxon>Rhizobiaceae</taxon>
        <taxon>Rhizobium/Agrobacterium group</taxon>
        <taxon>Rhizobium</taxon>
    </lineage>
</organism>
<accession>A0A060I1I4</accession>
<evidence type="ECO:0000313" key="2">
    <source>
        <dbReference type="Proteomes" id="UP000027180"/>
    </source>
</evidence>
<sequence length="55" mass="6118">MSDLEKLVRRRMQEEYAKGASAEEITKVVRDLLNSIDLSVTGPDAVAARATIDRQ</sequence>
<reference evidence="1 2" key="1">
    <citation type="submission" date="2013-12" db="EMBL/GenBank/DDBJ databases">
        <title>Complete genome sequence of Rhizobium etli bv. mimosae IE4771.</title>
        <authorList>
            <person name="Bustos P."/>
            <person name="Santamaria R.I."/>
            <person name="Lozano L."/>
            <person name="Ormeno-Orrillo E."/>
            <person name="Rogel M.A."/>
            <person name="Romero D."/>
            <person name="Cevallos M.A."/>
            <person name="Martinez-Romero E."/>
            <person name="Gonzalez V."/>
        </authorList>
    </citation>
    <scope>NUCLEOTIDE SEQUENCE [LARGE SCALE GENOMIC DNA]</scope>
    <source>
        <strain evidence="1 2">IE4771</strain>
    </source>
</reference>
<name>A0A060I1I4_RHIET</name>
<proteinExistence type="predicted"/>